<evidence type="ECO:0000313" key="3">
    <source>
        <dbReference type="Proteomes" id="UP001066276"/>
    </source>
</evidence>
<sequence>MPLHIHPQGSKDTVRPRRVVEKNAEEVAEEAVSGEGNVGGDPGDTTVEGEDVGGDPGDAAIEGEDVRGSEDANSTNELTVPKTKKQGRKPLKNQKHIVDFFELISLCYERCGGLFPWQRFHGNLIELRKSTHDSGLLLNPRPTLGSPSVKELSLRAFVNPPGDNELLSCSSIRSLGAEQGRQEEGVHEQAALFLERAWLQRPASSSSSHPWIGFGVVVSSVRIVVGPSLVISLCGSGSSVSGVKSGDLKIPPLSGIPWGLGKYFRVGAGGTGSTPGSRVSADVPPGHRRGVFAEDALPQ</sequence>
<evidence type="ECO:0000313" key="2">
    <source>
        <dbReference type="EMBL" id="KAJ1189424.1"/>
    </source>
</evidence>
<evidence type="ECO:0000256" key="1">
    <source>
        <dbReference type="SAM" id="MobiDB-lite"/>
    </source>
</evidence>
<feature type="compositionally biased region" description="Basic and acidic residues" evidence="1">
    <location>
        <begin position="12"/>
        <end position="25"/>
    </location>
</feature>
<organism evidence="2 3">
    <name type="scientific">Pleurodeles waltl</name>
    <name type="common">Iberian ribbed newt</name>
    <dbReference type="NCBI Taxonomy" id="8319"/>
    <lineage>
        <taxon>Eukaryota</taxon>
        <taxon>Metazoa</taxon>
        <taxon>Chordata</taxon>
        <taxon>Craniata</taxon>
        <taxon>Vertebrata</taxon>
        <taxon>Euteleostomi</taxon>
        <taxon>Amphibia</taxon>
        <taxon>Batrachia</taxon>
        <taxon>Caudata</taxon>
        <taxon>Salamandroidea</taxon>
        <taxon>Salamandridae</taxon>
        <taxon>Pleurodelinae</taxon>
        <taxon>Pleurodeles</taxon>
    </lineage>
</organism>
<dbReference type="EMBL" id="JANPWB010000005">
    <property type="protein sequence ID" value="KAJ1189424.1"/>
    <property type="molecule type" value="Genomic_DNA"/>
</dbReference>
<dbReference type="Proteomes" id="UP001066276">
    <property type="component" value="Chromosome 3_1"/>
</dbReference>
<accession>A0AAV7UK95</accession>
<feature type="region of interest" description="Disordered" evidence="1">
    <location>
        <begin position="271"/>
        <end position="299"/>
    </location>
</feature>
<keyword evidence="3" id="KW-1185">Reference proteome</keyword>
<dbReference type="AlphaFoldDB" id="A0AAV7UK95"/>
<gene>
    <name evidence="2" type="ORF">NDU88_006169</name>
</gene>
<comment type="caution">
    <text evidence="2">The sequence shown here is derived from an EMBL/GenBank/DDBJ whole genome shotgun (WGS) entry which is preliminary data.</text>
</comment>
<reference evidence="2" key="1">
    <citation type="journal article" date="2022" name="bioRxiv">
        <title>Sequencing and chromosome-scale assembly of the giantPleurodeles waltlgenome.</title>
        <authorList>
            <person name="Brown T."/>
            <person name="Elewa A."/>
            <person name="Iarovenko S."/>
            <person name="Subramanian E."/>
            <person name="Araus A.J."/>
            <person name="Petzold A."/>
            <person name="Susuki M."/>
            <person name="Suzuki K.-i.T."/>
            <person name="Hayashi T."/>
            <person name="Toyoda A."/>
            <person name="Oliveira C."/>
            <person name="Osipova E."/>
            <person name="Leigh N.D."/>
            <person name="Simon A."/>
            <person name="Yun M.H."/>
        </authorList>
    </citation>
    <scope>NUCLEOTIDE SEQUENCE</scope>
    <source>
        <strain evidence="2">20211129_DDA</strain>
        <tissue evidence="2">Liver</tissue>
    </source>
</reference>
<proteinExistence type="predicted"/>
<feature type="region of interest" description="Disordered" evidence="1">
    <location>
        <begin position="1"/>
        <end position="89"/>
    </location>
</feature>
<name>A0AAV7UK95_PLEWA</name>
<protein>
    <submittedName>
        <fullName evidence="2">Uncharacterized protein</fullName>
    </submittedName>
</protein>